<evidence type="ECO:0000256" key="1">
    <source>
        <dbReference type="SAM" id="MobiDB-lite"/>
    </source>
</evidence>
<dbReference type="OrthoDB" id="4044171at2759"/>
<organism evidence="2 3">
    <name type="scientific">Torulaspora globosa</name>
    <dbReference type="NCBI Taxonomy" id="48254"/>
    <lineage>
        <taxon>Eukaryota</taxon>
        <taxon>Fungi</taxon>
        <taxon>Dikarya</taxon>
        <taxon>Ascomycota</taxon>
        <taxon>Saccharomycotina</taxon>
        <taxon>Saccharomycetes</taxon>
        <taxon>Saccharomycetales</taxon>
        <taxon>Saccharomycetaceae</taxon>
        <taxon>Torulaspora</taxon>
    </lineage>
</organism>
<dbReference type="Pfam" id="PF17234">
    <property type="entry name" value="MPM1"/>
    <property type="match status" value="1"/>
</dbReference>
<proteinExistence type="predicted"/>
<dbReference type="RefSeq" id="XP_037140541.1">
    <property type="nucleotide sequence ID" value="XM_037284645.1"/>
</dbReference>
<accession>A0A7G3ZK31</accession>
<dbReference type="EMBL" id="CP059251">
    <property type="protein sequence ID" value="QLL33867.1"/>
    <property type="molecule type" value="Genomic_DNA"/>
</dbReference>
<name>A0A7G3ZK31_9SACH</name>
<reference evidence="2 3" key="1">
    <citation type="submission" date="2020-06" db="EMBL/GenBank/DDBJ databases">
        <title>The yeast mating-type switching endonuclease HO is a domesticated member of an unorthodox homing genetic element family.</title>
        <authorList>
            <person name="Coughlan A.Y."/>
            <person name="Lombardi L."/>
            <person name="Braun-Galleani S."/>
            <person name="Martos A.R."/>
            <person name="Galeote V."/>
            <person name="Bigey F."/>
            <person name="Dequin S."/>
            <person name="Byrne K.P."/>
            <person name="Wolfe K.H."/>
        </authorList>
    </citation>
    <scope>NUCLEOTIDE SEQUENCE [LARGE SCALE GENOMIC DNA]</scope>
    <source>
        <strain evidence="2 3">CBS764</strain>
    </source>
</reference>
<gene>
    <name evidence="2" type="ORF">HG536_0F01920</name>
</gene>
<sequence length="315" mass="35772">MGLFGGSEDKNIDKVNQRILEDELAGPVADKVGSISDSMSSIWKDSSSLWSDAVENPDKFLRDISGLQNHKERDVWENFAMSASDAVGSLLDAFGLPGGYGNPRRIKYLMDDPFTSEEIVAQGVTGLFNYRTPTELQFTECNQVGGLSVWNTKGWWRCLFPEKEVSKRLADQKDQLPFILTKEKAENDHAHKFGLFFPEYTGYLTWKSHMNQLIRERRDKQAAAAKDKPVPATPEDFMIETERRPDDKEKRVIGTSEYVTYTYTPEGQNEMKKTKTYYDNGTVLVKSQSKLTPADDGKPQVETSEKIVRVEDDEK</sequence>
<dbReference type="KEGG" id="tgb:HG536_0F01920"/>
<feature type="region of interest" description="Disordered" evidence="1">
    <location>
        <begin position="288"/>
        <end position="315"/>
    </location>
</feature>
<dbReference type="Proteomes" id="UP000515788">
    <property type="component" value="Chromosome 6"/>
</dbReference>
<feature type="compositionally biased region" description="Basic and acidic residues" evidence="1">
    <location>
        <begin position="293"/>
        <end position="315"/>
    </location>
</feature>
<keyword evidence="3" id="KW-1185">Reference proteome</keyword>
<evidence type="ECO:0008006" key="4">
    <source>
        <dbReference type="Google" id="ProtNLM"/>
    </source>
</evidence>
<evidence type="ECO:0000313" key="2">
    <source>
        <dbReference type="EMBL" id="QLL33867.1"/>
    </source>
</evidence>
<evidence type="ECO:0000313" key="3">
    <source>
        <dbReference type="Proteomes" id="UP000515788"/>
    </source>
</evidence>
<dbReference type="AlphaFoldDB" id="A0A7G3ZK31"/>
<dbReference type="InterPro" id="IPR035187">
    <property type="entry name" value="Mpm1"/>
</dbReference>
<protein>
    <recommendedName>
        <fullName evidence="4">Mitochondrial peculiar membrane protein 1</fullName>
    </recommendedName>
</protein>
<dbReference type="GeneID" id="59327082"/>